<dbReference type="AlphaFoldDB" id="A0A2U2RVD7"/>
<comment type="caution">
    <text evidence="1">The sequence shown here is derived from an EMBL/GenBank/DDBJ whole genome shotgun (WGS) entry which is preliminary data.</text>
</comment>
<evidence type="ECO:0000313" key="1">
    <source>
        <dbReference type="EMBL" id="PWH09821.1"/>
    </source>
</evidence>
<reference evidence="1 2" key="1">
    <citation type="submission" date="2017-11" db="EMBL/GenBank/DDBJ databases">
        <title>Draft genome sequence of Bifidobacterium longum UMA026, isolated from Holstein dairy cow feces.</title>
        <authorList>
            <person name="Albert K."/>
            <person name="Sela D.A."/>
        </authorList>
    </citation>
    <scope>NUCLEOTIDE SEQUENCE [LARGE SCALE GENOMIC DNA]</scope>
    <source>
        <strain evidence="1 2">UMA026</strain>
    </source>
</reference>
<protein>
    <submittedName>
        <fullName evidence="1">Uncharacterized protein</fullName>
    </submittedName>
</protein>
<sequence>MSYTDALREMGLLTGAQALSTIEEVAVGDDDRFTALHTMLLSGVAPRLARCFASLRAVQWGVSSVWSRFCFAGDCSVGYILNRLEVLLR</sequence>
<organism evidence="1 2">
    <name type="scientific">Bifidobacterium longum</name>
    <dbReference type="NCBI Taxonomy" id="216816"/>
    <lineage>
        <taxon>Bacteria</taxon>
        <taxon>Bacillati</taxon>
        <taxon>Actinomycetota</taxon>
        <taxon>Actinomycetes</taxon>
        <taxon>Bifidobacteriales</taxon>
        <taxon>Bifidobacteriaceae</taxon>
        <taxon>Bifidobacterium</taxon>
    </lineage>
</organism>
<gene>
    <name evidence="1" type="ORF">CWE05_01030</name>
</gene>
<dbReference type="EMBL" id="PHUM01000001">
    <property type="protein sequence ID" value="PWH09821.1"/>
    <property type="molecule type" value="Genomic_DNA"/>
</dbReference>
<evidence type="ECO:0000313" key="2">
    <source>
        <dbReference type="Proteomes" id="UP000245582"/>
    </source>
</evidence>
<dbReference type="Proteomes" id="UP000245582">
    <property type="component" value="Unassembled WGS sequence"/>
</dbReference>
<name>A0A2U2RVD7_BIFLN</name>
<proteinExistence type="predicted"/>
<accession>A0A2U2RVD7</accession>